<protein>
    <submittedName>
        <fullName evidence="2">Uncharacterized protein</fullName>
    </submittedName>
</protein>
<evidence type="ECO:0000313" key="2">
    <source>
        <dbReference type="EMBL" id="OOM77716.1"/>
    </source>
</evidence>
<accession>A0A1S8TJ65</accession>
<evidence type="ECO:0000313" key="3">
    <source>
        <dbReference type="Proteomes" id="UP000190890"/>
    </source>
</evidence>
<feature type="region of interest" description="Disordered" evidence="1">
    <location>
        <begin position="1"/>
        <end position="28"/>
    </location>
</feature>
<feature type="compositionally biased region" description="Low complexity" evidence="1">
    <location>
        <begin position="8"/>
        <end position="26"/>
    </location>
</feature>
<comment type="caution">
    <text evidence="2">The sequence shown here is derived from an EMBL/GenBank/DDBJ whole genome shotgun (WGS) entry which is preliminary data.</text>
</comment>
<dbReference type="EMBL" id="LZZM01000143">
    <property type="protein sequence ID" value="OOM77716.1"/>
    <property type="molecule type" value="Genomic_DNA"/>
</dbReference>
<evidence type="ECO:0000256" key="1">
    <source>
        <dbReference type="SAM" id="MobiDB-lite"/>
    </source>
</evidence>
<organism evidence="2 3">
    <name type="scientific">Clostridium puniceum</name>
    <dbReference type="NCBI Taxonomy" id="29367"/>
    <lineage>
        <taxon>Bacteria</taxon>
        <taxon>Bacillati</taxon>
        <taxon>Bacillota</taxon>
        <taxon>Clostridia</taxon>
        <taxon>Eubacteriales</taxon>
        <taxon>Clostridiaceae</taxon>
        <taxon>Clostridium</taxon>
    </lineage>
</organism>
<sequence>MMKRGQLSTTTNTNINNNSNNSNVINDQSQMVYVSDKRIYHKSSNAHEMKNYTTMSLSEAQAKGYKVSKVVTNKIVD</sequence>
<gene>
    <name evidence="2" type="ORF">CLPUN_21510</name>
</gene>
<name>A0A1S8TJ65_9CLOT</name>
<dbReference type="AlphaFoldDB" id="A0A1S8TJ65"/>
<dbReference type="Proteomes" id="UP000190890">
    <property type="component" value="Unassembled WGS sequence"/>
</dbReference>
<keyword evidence="3" id="KW-1185">Reference proteome</keyword>
<proteinExistence type="predicted"/>
<reference evidence="2 3" key="1">
    <citation type="submission" date="2016-05" db="EMBL/GenBank/DDBJ databases">
        <title>Microbial solvent formation.</title>
        <authorList>
            <person name="Poehlein A."/>
            <person name="Montoya Solano J.D."/>
            <person name="Flitsch S."/>
            <person name="Krabben P."/>
            <person name="Duerre P."/>
            <person name="Daniel R."/>
        </authorList>
    </citation>
    <scope>NUCLEOTIDE SEQUENCE [LARGE SCALE GENOMIC DNA]</scope>
    <source>
        <strain evidence="2 3">DSM 2619</strain>
    </source>
</reference>